<gene>
    <name evidence="2" type="ORF">NZD89_02785</name>
</gene>
<keyword evidence="3" id="KW-1185">Reference proteome</keyword>
<dbReference type="CDD" id="cd16148">
    <property type="entry name" value="sulfatase_like"/>
    <property type="match status" value="1"/>
</dbReference>
<evidence type="ECO:0000313" key="3">
    <source>
        <dbReference type="Proteomes" id="UP001164761"/>
    </source>
</evidence>
<dbReference type="SUPFAM" id="SSF53649">
    <property type="entry name" value="Alkaline phosphatase-like"/>
    <property type="match status" value="1"/>
</dbReference>
<organism evidence="2 3">
    <name type="scientific">Alicyclobacillus fastidiosus</name>
    <dbReference type="NCBI Taxonomy" id="392011"/>
    <lineage>
        <taxon>Bacteria</taxon>
        <taxon>Bacillati</taxon>
        <taxon>Bacillota</taxon>
        <taxon>Bacilli</taxon>
        <taxon>Bacillales</taxon>
        <taxon>Alicyclobacillaceae</taxon>
        <taxon>Alicyclobacillus</taxon>
    </lineage>
</organism>
<dbReference type="InterPro" id="IPR017850">
    <property type="entry name" value="Alkaline_phosphatase_core_sf"/>
</dbReference>
<evidence type="ECO:0000259" key="1">
    <source>
        <dbReference type="Pfam" id="PF00884"/>
    </source>
</evidence>
<accession>A0ABY6ZI61</accession>
<reference evidence="2" key="1">
    <citation type="submission" date="2022-08" db="EMBL/GenBank/DDBJ databases">
        <title>Alicyclobacillus fastidiosus DSM 17978, complete genome.</title>
        <authorList>
            <person name="Wang Q."/>
            <person name="Cai R."/>
            <person name="Wang Z."/>
        </authorList>
    </citation>
    <scope>NUCLEOTIDE SEQUENCE</scope>
    <source>
        <strain evidence="2">DSM 17978</strain>
    </source>
</reference>
<dbReference type="RefSeq" id="WP_268006327.1">
    <property type="nucleotide sequence ID" value="NZ_BSUT01000001.1"/>
</dbReference>
<evidence type="ECO:0000313" key="2">
    <source>
        <dbReference type="EMBL" id="WAH42445.1"/>
    </source>
</evidence>
<dbReference type="PANTHER" id="PTHR43751:SF3">
    <property type="entry name" value="SULFATASE N-TERMINAL DOMAIN-CONTAINING PROTEIN"/>
    <property type="match status" value="1"/>
</dbReference>
<dbReference type="Proteomes" id="UP001164761">
    <property type="component" value="Chromosome"/>
</dbReference>
<dbReference type="InterPro" id="IPR052701">
    <property type="entry name" value="GAG_Ulvan_Degrading_Sulfatases"/>
</dbReference>
<dbReference type="PANTHER" id="PTHR43751">
    <property type="entry name" value="SULFATASE"/>
    <property type="match status" value="1"/>
</dbReference>
<dbReference type="EMBL" id="CP104067">
    <property type="protein sequence ID" value="WAH42445.1"/>
    <property type="molecule type" value="Genomic_DNA"/>
</dbReference>
<dbReference type="InterPro" id="IPR000917">
    <property type="entry name" value="Sulfatase_N"/>
</dbReference>
<protein>
    <submittedName>
        <fullName evidence="2">Sulfatase-like hydrolase/transferase</fullName>
    </submittedName>
</protein>
<feature type="domain" description="Sulfatase N-terminal" evidence="1">
    <location>
        <begin position="3"/>
        <end position="330"/>
    </location>
</feature>
<name>A0ABY6ZI61_9BACL</name>
<sequence>MRIVYIDIDSLRPDHMGCYGYVRKTTPNIDIIAAQGVRFTHTYCEASPCVPSRASFISGKFAINHGSLTHFGSGGRFYHPGAERYSVRYPFFTRYLREAGYKTVTISSFGDRHQAWWFFAGWNEIHSHTLKCGNEDADEVNAHVIPWIMQHGAEENYFLHVQYWDPHGFYTAPDAYAEQFVDQPAPTFPSEEVIQNHRRLYHPRSASMFHWAITPNIPRKMPHEIRNRADYQQLINGYDAGISYMDEHVGQILDAYRKLGIEDEVCFVISADHGESFGEQGIYMEHGMATESVHRIPLIMRIPGVTLPNSVFDNFVYNVDVVATIVDLVGLDIPTGWDGQSLLPLINKPDADWNRDYLVLEHGLYACQRAVCAPRWYFIRTYDPGFYKFDPVVLYDMENDPNQCVNVASENPAIVAEMDHLIADWVQENRSKHGEIMDPMEEIIRTGPYRYISKEAWLSRLREVGKGWAADEFASRTHSEYQ</sequence>
<dbReference type="Pfam" id="PF00884">
    <property type="entry name" value="Sulfatase"/>
    <property type="match status" value="1"/>
</dbReference>
<dbReference type="Gene3D" id="3.40.720.10">
    <property type="entry name" value="Alkaline Phosphatase, subunit A"/>
    <property type="match status" value="1"/>
</dbReference>
<proteinExistence type="predicted"/>